<dbReference type="PROSITE" id="PS50987">
    <property type="entry name" value="HTH_ARSR_2"/>
    <property type="match status" value="1"/>
</dbReference>
<evidence type="ECO:0000256" key="1">
    <source>
        <dbReference type="ARBA" id="ARBA00023015"/>
    </source>
</evidence>
<dbReference type="GO" id="GO:0003700">
    <property type="term" value="F:DNA-binding transcription factor activity"/>
    <property type="evidence" value="ECO:0007669"/>
    <property type="project" value="InterPro"/>
</dbReference>
<dbReference type="InterPro" id="IPR036390">
    <property type="entry name" value="WH_DNA-bd_sf"/>
</dbReference>
<dbReference type="NCBIfam" id="NF033788">
    <property type="entry name" value="HTH_metalloreg"/>
    <property type="match status" value="1"/>
</dbReference>
<dbReference type="PRINTS" id="PR00778">
    <property type="entry name" value="HTHARSR"/>
</dbReference>
<dbReference type="AlphaFoldDB" id="A0A437MDU2"/>
<dbReference type="InterPro" id="IPR001845">
    <property type="entry name" value="HTH_ArsR_DNA-bd_dom"/>
</dbReference>
<dbReference type="EMBL" id="SACL01000005">
    <property type="protein sequence ID" value="RVT95815.1"/>
    <property type="molecule type" value="Genomic_DNA"/>
</dbReference>
<evidence type="ECO:0000256" key="3">
    <source>
        <dbReference type="ARBA" id="ARBA00023163"/>
    </source>
</evidence>
<comment type="caution">
    <text evidence="5">The sequence shown here is derived from an EMBL/GenBank/DDBJ whole genome shotgun (WGS) entry which is preliminary data.</text>
</comment>
<evidence type="ECO:0000313" key="5">
    <source>
        <dbReference type="EMBL" id="RVT95815.1"/>
    </source>
</evidence>
<dbReference type="GO" id="GO:0003677">
    <property type="term" value="F:DNA binding"/>
    <property type="evidence" value="ECO:0007669"/>
    <property type="project" value="UniProtKB-KW"/>
</dbReference>
<name>A0A437MDU2_9PROT</name>
<accession>A0A437MDU2</accession>
<organism evidence="5 6">
    <name type="scientific">Rhodovarius crocodyli</name>
    <dbReference type="NCBI Taxonomy" id="1979269"/>
    <lineage>
        <taxon>Bacteria</taxon>
        <taxon>Pseudomonadati</taxon>
        <taxon>Pseudomonadota</taxon>
        <taxon>Alphaproteobacteria</taxon>
        <taxon>Acetobacterales</taxon>
        <taxon>Roseomonadaceae</taxon>
        <taxon>Rhodovarius</taxon>
    </lineage>
</organism>
<evidence type="ECO:0000259" key="4">
    <source>
        <dbReference type="PROSITE" id="PS50987"/>
    </source>
</evidence>
<dbReference type="InterPro" id="IPR051081">
    <property type="entry name" value="HTH_MetalResp_TranReg"/>
</dbReference>
<dbReference type="InterPro" id="IPR036388">
    <property type="entry name" value="WH-like_DNA-bd_sf"/>
</dbReference>
<dbReference type="InterPro" id="IPR011991">
    <property type="entry name" value="ArsR-like_HTH"/>
</dbReference>
<dbReference type="Pfam" id="PF01022">
    <property type="entry name" value="HTH_5"/>
    <property type="match status" value="1"/>
</dbReference>
<feature type="domain" description="HTH arsR-type" evidence="4">
    <location>
        <begin position="9"/>
        <end position="102"/>
    </location>
</feature>
<dbReference type="SMART" id="SM00418">
    <property type="entry name" value="HTH_ARSR"/>
    <property type="match status" value="1"/>
</dbReference>
<proteinExistence type="predicted"/>
<dbReference type="CDD" id="cd00090">
    <property type="entry name" value="HTH_ARSR"/>
    <property type="match status" value="1"/>
</dbReference>
<reference evidence="5 6" key="1">
    <citation type="submission" date="2019-01" db="EMBL/GenBank/DDBJ databases">
        <authorList>
            <person name="Chen W.-M."/>
        </authorList>
    </citation>
    <scope>NUCLEOTIDE SEQUENCE [LARGE SCALE GENOMIC DNA]</scope>
    <source>
        <strain evidence="5 6">CCP-6</strain>
    </source>
</reference>
<dbReference type="PANTHER" id="PTHR33154:SF28">
    <property type="entry name" value="HTH-TYPE TRANSCRIPTIONAL REGULATOR YGAV-RELATED"/>
    <property type="match status" value="1"/>
</dbReference>
<evidence type="ECO:0000256" key="2">
    <source>
        <dbReference type="ARBA" id="ARBA00023125"/>
    </source>
</evidence>
<gene>
    <name evidence="5" type="ORF">EOD42_15190</name>
</gene>
<dbReference type="Proteomes" id="UP000282957">
    <property type="component" value="Unassembled WGS sequence"/>
</dbReference>
<evidence type="ECO:0000313" key="6">
    <source>
        <dbReference type="Proteomes" id="UP000282957"/>
    </source>
</evidence>
<keyword evidence="1" id="KW-0805">Transcription regulation</keyword>
<keyword evidence="6" id="KW-1185">Reference proteome</keyword>
<keyword evidence="2" id="KW-0238">DNA-binding</keyword>
<protein>
    <submittedName>
        <fullName evidence="5">Transcriptional regulator</fullName>
    </submittedName>
</protein>
<sequence>MPTLSAAALETKAAEVADMLRALANQRRLLLLCHLAQAGEASVGALAAHLGLSQPALSQHLAKMREEGLVTFRREAQTLYYRIADARLEKLLETLQELYCQP</sequence>
<dbReference type="OrthoDB" id="194599at2"/>
<keyword evidence="3" id="KW-0804">Transcription</keyword>
<dbReference type="PANTHER" id="PTHR33154">
    <property type="entry name" value="TRANSCRIPTIONAL REGULATOR, ARSR FAMILY"/>
    <property type="match status" value="1"/>
</dbReference>
<dbReference type="Gene3D" id="1.10.10.10">
    <property type="entry name" value="Winged helix-like DNA-binding domain superfamily/Winged helix DNA-binding domain"/>
    <property type="match status" value="1"/>
</dbReference>
<dbReference type="SUPFAM" id="SSF46785">
    <property type="entry name" value="Winged helix' DNA-binding domain"/>
    <property type="match status" value="1"/>
</dbReference>